<reference evidence="1 2" key="1">
    <citation type="submission" date="2020-08" db="EMBL/GenBank/DDBJ databases">
        <authorList>
            <person name="Newling K."/>
            <person name="Davey J."/>
            <person name="Forrester S."/>
        </authorList>
    </citation>
    <scope>NUCLEOTIDE SEQUENCE [LARGE SCALE GENOMIC DNA]</scope>
    <source>
        <strain evidence="2">Crithidia deanei Carvalho (ATCC PRA-265)</strain>
    </source>
</reference>
<evidence type="ECO:0000313" key="2">
    <source>
        <dbReference type="Proteomes" id="UP000515908"/>
    </source>
</evidence>
<accession>A0A7G2C905</accession>
<gene>
    <name evidence="1" type="ORF">ADEAN_000346700</name>
</gene>
<sequence length="203" mass="22994">MVRLSVQNNNTDITLPLCQRAAAVLGDFTGKILSNVWVSLRLLRCLPLPFAELTCQQVLEPWEVHHTSQKSVVKLTTPEFLMITSSVMELYAREEARRSVSGLYGRKKKETDDPASKKNDFVAWYGSPLLQHKYKEAVFQLLPKPSKDVKEANLNGIVLYWGIQTLKRFCLAKDSSVSLSRRECYSAAVVGRRVCQSAQHLPR</sequence>
<dbReference type="AlphaFoldDB" id="A0A7G2C905"/>
<dbReference type="Proteomes" id="UP000515908">
    <property type="component" value="Chromosome 06"/>
</dbReference>
<dbReference type="EMBL" id="LR877150">
    <property type="protein sequence ID" value="CAD2216009.1"/>
    <property type="molecule type" value="Genomic_DNA"/>
</dbReference>
<evidence type="ECO:0000313" key="1">
    <source>
        <dbReference type="EMBL" id="CAD2216009.1"/>
    </source>
</evidence>
<proteinExistence type="predicted"/>
<organism evidence="1 2">
    <name type="scientific">Angomonas deanei</name>
    <dbReference type="NCBI Taxonomy" id="59799"/>
    <lineage>
        <taxon>Eukaryota</taxon>
        <taxon>Discoba</taxon>
        <taxon>Euglenozoa</taxon>
        <taxon>Kinetoplastea</taxon>
        <taxon>Metakinetoplastina</taxon>
        <taxon>Trypanosomatida</taxon>
        <taxon>Trypanosomatidae</taxon>
        <taxon>Strigomonadinae</taxon>
        <taxon>Angomonas</taxon>
    </lineage>
</organism>
<keyword evidence="2" id="KW-1185">Reference proteome</keyword>
<protein>
    <submittedName>
        <fullName evidence="1">Uncharacterized protein</fullName>
    </submittedName>
</protein>
<dbReference type="VEuPathDB" id="TriTrypDB:ADEAN_000346700"/>
<name>A0A7G2C905_9TRYP</name>